<protein>
    <submittedName>
        <fullName evidence="8">Beta-ketoacyl synthase</fullName>
    </submittedName>
</protein>
<evidence type="ECO:0000256" key="5">
    <source>
        <dbReference type="ARBA" id="ARBA00022832"/>
    </source>
</evidence>
<dbReference type="SMART" id="SM00823">
    <property type="entry name" value="PKS_PP"/>
    <property type="match status" value="1"/>
</dbReference>
<evidence type="ECO:0000256" key="1">
    <source>
        <dbReference type="ARBA" id="ARBA00006432"/>
    </source>
</evidence>
<evidence type="ECO:0000256" key="3">
    <source>
        <dbReference type="ARBA" id="ARBA00022553"/>
    </source>
</evidence>
<dbReference type="GO" id="GO:0017000">
    <property type="term" value="P:antibiotic biosynthetic process"/>
    <property type="evidence" value="ECO:0007669"/>
    <property type="project" value="UniProtKB-ARBA"/>
</dbReference>
<dbReference type="PANTHER" id="PTHR22754:SF32">
    <property type="entry name" value="DISCO-INTERACTING PROTEIN 2"/>
    <property type="match status" value="1"/>
</dbReference>
<dbReference type="PANTHER" id="PTHR22754">
    <property type="entry name" value="DISCO-INTERACTING PROTEIN 2 DIP2 -RELATED"/>
    <property type="match status" value="1"/>
</dbReference>
<comment type="caution">
    <text evidence="8">The sequence shown here is derived from an EMBL/GenBank/DDBJ whole genome shotgun (WGS) entry which is preliminary data.</text>
</comment>
<dbReference type="GO" id="GO:0071766">
    <property type="term" value="P:Actinobacterium-type cell wall biogenesis"/>
    <property type="evidence" value="ECO:0007669"/>
    <property type="project" value="UniProtKB-ARBA"/>
</dbReference>
<gene>
    <name evidence="8" type="ORF">E1283_11890</name>
</gene>
<dbReference type="PROSITE" id="PS50075">
    <property type="entry name" value="CARRIER"/>
    <property type="match status" value="1"/>
</dbReference>
<evidence type="ECO:0000256" key="2">
    <source>
        <dbReference type="ARBA" id="ARBA00022450"/>
    </source>
</evidence>
<dbReference type="Gene3D" id="1.10.1200.10">
    <property type="entry name" value="ACP-like"/>
    <property type="match status" value="1"/>
</dbReference>
<feature type="non-terminal residue" evidence="8">
    <location>
        <position position="767"/>
    </location>
</feature>
<evidence type="ECO:0000256" key="4">
    <source>
        <dbReference type="ARBA" id="ARBA00022598"/>
    </source>
</evidence>
<dbReference type="SUPFAM" id="SSF56801">
    <property type="entry name" value="Acetyl-CoA synthetase-like"/>
    <property type="match status" value="1"/>
</dbReference>
<dbReference type="SUPFAM" id="SSF47336">
    <property type="entry name" value="ACP-like"/>
    <property type="match status" value="1"/>
</dbReference>
<dbReference type="EMBL" id="SMKI01000100">
    <property type="protein sequence ID" value="TDC75592.1"/>
    <property type="molecule type" value="Genomic_DNA"/>
</dbReference>
<evidence type="ECO:0000259" key="7">
    <source>
        <dbReference type="PROSITE" id="PS50075"/>
    </source>
</evidence>
<reference evidence="8 9" key="1">
    <citation type="submission" date="2019-03" db="EMBL/GenBank/DDBJ databases">
        <title>Draft genome sequences of novel Actinobacteria.</title>
        <authorList>
            <person name="Sahin N."/>
            <person name="Ay H."/>
            <person name="Saygin H."/>
        </authorList>
    </citation>
    <scope>NUCLEOTIDE SEQUENCE [LARGE SCALE GENOMIC DNA]</scope>
    <source>
        <strain evidence="8 9">DSM 41900</strain>
    </source>
</reference>
<dbReference type="InterPro" id="IPR009081">
    <property type="entry name" value="PP-bd_ACP"/>
</dbReference>
<dbReference type="Pfam" id="PF23024">
    <property type="entry name" value="AMP-dom_DIP2-like"/>
    <property type="match status" value="1"/>
</dbReference>
<evidence type="ECO:0000313" key="9">
    <source>
        <dbReference type="Proteomes" id="UP000295345"/>
    </source>
</evidence>
<name>A0A4R4TJW9_9ACTN</name>
<accession>A0A4R4TJW9</accession>
<proteinExistence type="inferred from homology"/>
<dbReference type="Gene3D" id="3.30.300.30">
    <property type="match status" value="1"/>
</dbReference>
<keyword evidence="2" id="KW-0596">Phosphopantetheine</keyword>
<dbReference type="FunFam" id="3.40.50.12780:FF:000013">
    <property type="entry name" value="Long-chain-fatty-acid--AMP ligase FadD32"/>
    <property type="match status" value="1"/>
</dbReference>
<dbReference type="Pfam" id="PF00550">
    <property type="entry name" value="PP-binding"/>
    <property type="match status" value="1"/>
</dbReference>
<evidence type="ECO:0000313" key="8">
    <source>
        <dbReference type="EMBL" id="TDC75592.1"/>
    </source>
</evidence>
<dbReference type="Proteomes" id="UP000295345">
    <property type="component" value="Unassembled WGS sequence"/>
</dbReference>
<sequence length="767" mass="83010">MTLSEVVTMAFSDGPVRAETLVDLLRARAAHQPEQLAYVFLASDGSEETRWTYSQLDRRAREIAAAIRTTAKPRDRALILQPPGLEYVAAFFGCLYADLIAVPAYPPRATRRLGRLQAIIDDAQPSVALANDAIVRTAARHFGATAEQRGMRWLSTDSVGAGDGHWDQPDTAGSDIAFLQYTSGTTATPKGVMVSHANLLHNSLVMYRRLEHTPDSRMVSWLPPYHDMGLIGGILQPLYGGFPGILMAPATFAQDPYQWLRAISVYGGTTSFAPNFAYDLCVERITPEQRRTLDLSGWHVATNGAEPVRPSTLRSFASAFADCGFDPDSLGPGYGLAEVTLAVSGCERSAVEAVFSAQGLERGDVIPLSGASEDARTLVSCGHSFDPEQRIIIVEPDAHTLCPTGRIGEIWVSGASVAQGYWQRPEQTEHTFNARLTDGSGPYLRTGDLGFWHDGRLYIAGRSKDLIIVRGRNLYPQDLELCVERSHPSLRPNGSAAVALDADGQERLLIVAELTREKEAPDFDAVTTAVTRAVAAEFEVAVHTLVLIRSGTIPKTSSGKIQRHACLRGYLDGDLHVLAQWGGADEPDTGVGAPADSAPAALGRPEQAAQNYLRATIARQLKTSTDTVRSDDRLLDIGLDSLAVFGLLAQVTRELGAKFPATVLMDNPSIAELAHDIVRQRGDALPMGPDGLLRSADTAESAESALPVVVDAAGERFQAFPVTDQQQAYLLGRSDAFELGNVSTHAYLEFEGVGLDLERYVLAWRRV</sequence>
<dbReference type="CDD" id="cd05931">
    <property type="entry name" value="FAAL"/>
    <property type="match status" value="1"/>
</dbReference>
<dbReference type="InterPro" id="IPR040097">
    <property type="entry name" value="FAAL/FAAC"/>
</dbReference>
<keyword evidence="6" id="KW-0443">Lipid metabolism</keyword>
<feature type="domain" description="Carrier" evidence="7">
    <location>
        <begin position="604"/>
        <end position="681"/>
    </location>
</feature>
<dbReference type="GO" id="GO:0031177">
    <property type="term" value="F:phosphopantetheine binding"/>
    <property type="evidence" value="ECO:0007669"/>
    <property type="project" value="InterPro"/>
</dbReference>
<keyword evidence="3" id="KW-0597">Phosphoprotein</keyword>
<dbReference type="InterPro" id="IPR036736">
    <property type="entry name" value="ACP-like_sf"/>
</dbReference>
<dbReference type="InterPro" id="IPR000873">
    <property type="entry name" value="AMP-dep_synth/lig_dom"/>
</dbReference>
<dbReference type="Gene3D" id="3.40.50.12780">
    <property type="entry name" value="N-terminal domain of ligase-like"/>
    <property type="match status" value="1"/>
</dbReference>
<evidence type="ECO:0000256" key="6">
    <source>
        <dbReference type="ARBA" id="ARBA00023098"/>
    </source>
</evidence>
<dbReference type="InterPro" id="IPR042099">
    <property type="entry name" value="ANL_N_sf"/>
</dbReference>
<keyword evidence="9" id="KW-1185">Reference proteome</keyword>
<organism evidence="8 9">
    <name type="scientific">Streptomyces hainanensis</name>
    <dbReference type="NCBI Taxonomy" id="402648"/>
    <lineage>
        <taxon>Bacteria</taxon>
        <taxon>Bacillati</taxon>
        <taxon>Actinomycetota</taxon>
        <taxon>Actinomycetes</taxon>
        <taxon>Kitasatosporales</taxon>
        <taxon>Streptomycetaceae</taxon>
        <taxon>Streptomyces</taxon>
    </lineage>
</organism>
<dbReference type="InterPro" id="IPR020806">
    <property type="entry name" value="PKS_PP-bd"/>
</dbReference>
<dbReference type="GO" id="GO:0016874">
    <property type="term" value="F:ligase activity"/>
    <property type="evidence" value="ECO:0007669"/>
    <property type="project" value="UniProtKB-KW"/>
</dbReference>
<dbReference type="Pfam" id="PF00501">
    <property type="entry name" value="AMP-binding"/>
    <property type="match status" value="1"/>
</dbReference>
<dbReference type="InterPro" id="IPR045851">
    <property type="entry name" value="AMP-bd_C_sf"/>
</dbReference>
<dbReference type="InterPro" id="IPR025110">
    <property type="entry name" value="AMP-bd_C"/>
</dbReference>
<dbReference type="AlphaFoldDB" id="A0A4R4TJW9"/>
<dbReference type="GO" id="GO:0070566">
    <property type="term" value="F:adenylyltransferase activity"/>
    <property type="evidence" value="ECO:0007669"/>
    <property type="project" value="TreeGrafter"/>
</dbReference>
<keyword evidence="4" id="KW-0436">Ligase</keyword>
<dbReference type="GO" id="GO:0005886">
    <property type="term" value="C:plasma membrane"/>
    <property type="evidence" value="ECO:0007669"/>
    <property type="project" value="TreeGrafter"/>
</dbReference>
<comment type="similarity">
    <text evidence="1">Belongs to the ATP-dependent AMP-binding enzyme family.</text>
</comment>
<dbReference type="GO" id="GO:0006633">
    <property type="term" value="P:fatty acid biosynthetic process"/>
    <property type="evidence" value="ECO:0007669"/>
    <property type="project" value="TreeGrafter"/>
</dbReference>
<keyword evidence="5" id="KW-0276">Fatty acid metabolism</keyword>